<dbReference type="Gene3D" id="1.10.287.130">
    <property type="match status" value="1"/>
</dbReference>
<keyword evidence="3 4" id="KW-0597">Phosphoprotein</keyword>
<dbReference type="Pfam" id="PF19443">
    <property type="entry name" value="DAHL"/>
    <property type="match status" value="1"/>
</dbReference>
<dbReference type="GO" id="GO:0000155">
    <property type="term" value="F:phosphorelay sensor kinase activity"/>
    <property type="evidence" value="ECO:0007669"/>
    <property type="project" value="InterPro"/>
</dbReference>
<reference evidence="8" key="1">
    <citation type="journal article" date="2018" name="Plasmid">
        <title>Complete sequence of the tumor-inducing plasmid pTiChry5 from the hypervirulent Agrobacterium tumefaciens strain Chry5.</title>
        <authorList>
            <person name="Shao S."/>
            <person name="Zhang X."/>
            <person name="van Heusden G.P.H."/>
            <person name="Hooykaas P.J."/>
        </authorList>
    </citation>
    <scope>NUCLEOTIDE SEQUENCE</scope>
    <source>
        <strain evidence="8">Chry5</strain>
        <plasmid evidence="8">pTiChry5</plasmid>
    </source>
</reference>
<dbReference type="InterPro" id="IPR003594">
    <property type="entry name" value="HATPase_dom"/>
</dbReference>
<dbReference type="InterPro" id="IPR005467">
    <property type="entry name" value="His_kinase_dom"/>
</dbReference>
<dbReference type="PANTHER" id="PTHR43065:SF42">
    <property type="entry name" value="TWO-COMPONENT SENSOR PPRA"/>
    <property type="match status" value="1"/>
</dbReference>
<comment type="catalytic activity">
    <reaction evidence="1">
        <text>ATP + protein L-histidine = ADP + protein N-phospho-L-histidine.</text>
        <dbReference type="EC" id="2.7.13.3"/>
    </reaction>
</comment>
<dbReference type="SMART" id="SM00387">
    <property type="entry name" value="HATPase_c"/>
    <property type="match status" value="1"/>
</dbReference>
<dbReference type="InterPro" id="IPR045812">
    <property type="entry name" value="DAHL"/>
</dbReference>
<feature type="modified residue" description="4-aspartylphosphate" evidence="4">
    <location>
        <position position="799"/>
    </location>
</feature>
<dbReference type="Pfam" id="PF00512">
    <property type="entry name" value="HisKA"/>
    <property type="match status" value="1"/>
</dbReference>
<dbReference type="SMART" id="SM00388">
    <property type="entry name" value="HisKA"/>
    <property type="match status" value="1"/>
</dbReference>
<proteinExistence type="predicted"/>
<evidence type="ECO:0000256" key="2">
    <source>
        <dbReference type="ARBA" id="ARBA00012438"/>
    </source>
</evidence>
<feature type="transmembrane region" description="Helical" evidence="5">
    <location>
        <begin position="52"/>
        <end position="72"/>
    </location>
</feature>
<dbReference type="Pfam" id="PF02518">
    <property type="entry name" value="HATPase_c"/>
    <property type="match status" value="1"/>
</dbReference>
<dbReference type="NCBIfam" id="NF010411">
    <property type="entry name" value="PRK13837.1"/>
    <property type="match status" value="1"/>
</dbReference>
<evidence type="ECO:0000256" key="5">
    <source>
        <dbReference type="SAM" id="Phobius"/>
    </source>
</evidence>
<dbReference type="PANTHER" id="PTHR43065">
    <property type="entry name" value="SENSOR HISTIDINE KINASE"/>
    <property type="match status" value="1"/>
</dbReference>
<evidence type="ECO:0000259" key="6">
    <source>
        <dbReference type="PROSITE" id="PS50109"/>
    </source>
</evidence>
<evidence type="ECO:0000256" key="3">
    <source>
        <dbReference type="ARBA" id="ARBA00022553"/>
    </source>
</evidence>
<protein>
    <recommendedName>
        <fullName evidence="2">histidine kinase</fullName>
        <ecNumber evidence="2">2.7.13.3</ecNumber>
    </recommendedName>
</protein>
<dbReference type="AlphaFoldDB" id="A0A2P0QJV1"/>
<dbReference type="EC" id="2.7.13.3" evidence="2"/>
<dbReference type="InterPro" id="IPR036890">
    <property type="entry name" value="HATPase_C_sf"/>
</dbReference>
<dbReference type="EMBL" id="KX388536">
    <property type="protein sequence ID" value="ARU12557.1"/>
    <property type="molecule type" value="Genomic_DNA"/>
</dbReference>
<feature type="domain" description="Histidine kinase" evidence="6">
    <location>
        <begin position="504"/>
        <end position="727"/>
    </location>
</feature>
<organism evidence="8">
    <name type="scientific">Agrobacterium tumefaciens</name>
    <dbReference type="NCBI Taxonomy" id="358"/>
    <lineage>
        <taxon>Bacteria</taxon>
        <taxon>Pseudomonadati</taxon>
        <taxon>Pseudomonadota</taxon>
        <taxon>Alphaproteobacteria</taxon>
        <taxon>Hyphomicrobiales</taxon>
        <taxon>Rhizobiaceae</taxon>
        <taxon>Rhizobium/Agrobacterium group</taxon>
        <taxon>Agrobacterium</taxon>
        <taxon>Agrobacterium tumefaciens complex</taxon>
    </lineage>
</organism>
<dbReference type="InterPro" id="IPR001789">
    <property type="entry name" value="Sig_transdc_resp-reg_receiver"/>
</dbReference>
<feature type="domain" description="Response regulatory" evidence="7">
    <location>
        <begin position="749"/>
        <end position="860"/>
    </location>
</feature>
<sequence>MNRYSRFQSHLQILSCSLTPLAWNKRWHEEVSAMNGRYSPTRQDFKTGAKPWSILALIVAAMIFAFMAVASWQDNGTTQAILSQIRSINADSASLQRDVLRAHTGTVANYRPIISRLGALRKNLEDLKQLFRQSHIVSESNAAQLLRRLEVSLNSADAAVAAFGAQNVRLQDSLASFTRALSNLPGKASSDQTLEKPTELASMMLQFLRQPSPAISFEISLELERLQKQRGLDEAPVRILSREGPIILSLLPQVNDLVNMIQTSDTAEIAEMLQRECLEVYSLKNVEERSARIFLGSASVGLCLYIITLVYRLRKKTDWLARRLDYEELIKEIGVCFEGEAATTSSAQAALGIIQRFFDADTCALALVDHDRRWAVETFGAKHPKPVWDDRVLREIVSRTKANERATVFRIVSTQKIVHLPPEIPGLSILLAHKSTDKLIAVCSLGYQSYRPRPCQGEIQLLELATACLCHYIDVRRKQTECDVLARRLEHAQRLEAVGTLAGGIAHEFNNILGSILGHAELAQNSVSRTSVTRRYIDYIISSGDRAMLIIDQILTLSRKQERVIKPFSVSELVTEIAPLLRMALPPTIELSFRFDQMQSVIEGSPLELQQVLINLCKNASQAMTANGQIDIFVGQAYLPAKKILAHGVMPPGDYVLLSVSDNGGGISEAVLPYIFEPFFTTRARNGGTGLGLASVHGHISAFAGYIDVSSTVGHGTRFDIYLPPSSKEPVNPDSFFGRNKAPRGNGEIVALVEPDDLLREAYEDKIAALGYEPVGFRTFSEIRDWISKGNEADLVMVDQASLPEDQSPNSVDLVLKTASIIIGGNDLKMPLSRENATRDLYLPKPISSRTMAHAILTKIKT</sequence>
<dbReference type="InterPro" id="IPR004358">
    <property type="entry name" value="Sig_transdc_His_kin-like_C"/>
</dbReference>
<evidence type="ECO:0000256" key="4">
    <source>
        <dbReference type="PROSITE-ProRule" id="PRU00169"/>
    </source>
</evidence>
<keyword evidence="8" id="KW-0614">Plasmid</keyword>
<dbReference type="PRINTS" id="PR00344">
    <property type="entry name" value="BCTRLSENSOR"/>
</dbReference>
<evidence type="ECO:0000259" key="7">
    <source>
        <dbReference type="PROSITE" id="PS50110"/>
    </source>
</evidence>
<dbReference type="SUPFAM" id="SSF55874">
    <property type="entry name" value="ATPase domain of HSP90 chaperone/DNA topoisomerase II/histidine kinase"/>
    <property type="match status" value="1"/>
</dbReference>
<gene>
    <name evidence="8" type="primary">virA</name>
    <name evidence="8" type="ORF">AgrTiChry5_146</name>
</gene>
<name>A0A2P0QJV1_AGRTU</name>
<geneLocation type="plasmid" evidence="8">
    <name>pTiChry5</name>
</geneLocation>
<keyword evidence="8" id="KW-0808">Transferase</keyword>
<keyword evidence="5" id="KW-0472">Membrane</keyword>
<dbReference type="PROSITE" id="PS50109">
    <property type="entry name" value="HIS_KIN"/>
    <property type="match status" value="1"/>
</dbReference>
<dbReference type="InterPro" id="IPR036097">
    <property type="entry name" value="HisK_dim/P_sf"/>
</dbReference>
<dbReference type="SUPFAM" id="SSF47384">
    <property type="entry name" value="Homodimeric domain of signal transducing histidine kinase"/>
    <property type="match status" value="1"/>
</dbReference>
<dbReference type="Gene3D" id="3.30.565.10">
    <property type="entry name" value="Histidine kinase-like ATPase, C-terminal domain"/>
    <property type="match status" value="1"/>
</dbReference>
<accession>A0A2P0QJV1</accession>
<dbReference type="PROSITE" id="PS50110">
    <property type="entry name" value="RESPONSE_REGULATORY"/>
    <property type="match status" value="1"/>
</dbReference>
<keyword evidence="5" id="KW-1133">Transmembrane helix</keyword>
<evidence type="ECO:0000313" key="8">
    <source>
        <dbReference type="EMBL" id="ARU12557.1"/>
    </source>
</evidence>
<dbReference type="InterPro" id="IPR003661">
    <property type="entry name" value="HisK_dim/P_dom"/>
</dbReference>
<dbReference type="CDD" id="cd00082">
    <property type="entry name" value="HisKA"/>
    <property type="match status" value="1"/>
</dbReference>
<evidence type="ECO:0000256" key="1">
    <source>
        <dbReference type="ARBA" id="ARBA00000085"/>
    </source>
</evidence>
<keyword evidence="5" id="KW-0812">Transmembrane</keyword>
<keyword evidence="8" id="KW-0418">Kinase</keyword>